<feature type="compositionally biased region" description="Polar residues" evidence="1">
    <location>
        <begin position="65"/>
        <end position="76"/>
    </location>
</feature>
<dbReference type="Proteomes" id="UP001066276">
    <property type="component" value="Chromosome 5"/>
</dbReference>
<gene>
    <name evidence="2" type="ORF">NDU88_009713</name>
</gene>
<reference evidence="2" key="1">
    <citation type="journal article" date="2022" name="bioRxiv">
        <title>Sequencing and chromosome-scale assembly of the giantPleurodeles waltlgenome.</title>
        <authorList>
            <person name="Brown T."/>
            <person name="Elewa A."/>
            <person name="Iarovenko S."/>
            <person name="Subramanian E."/>
            <person name="Araus A.J."/>
            <person name="Petzold A."/>
            <person name="Susuki M."/>
            <person name="Suzuki K.-i.T."/>
            <person name="Hayashi T."/>
            <person name="Toyoda A."/>
            <person name="Oliveira C."/>
            <person name="Osipova E."/>
            <person name="Leigh N.D."/>
            <person name="Simon A."/>
            <person name="Yun M.H."/>
        </authorList>
    </citation>
    <scope>NUCLEOTIDE SEQUENCE</scope>
    <source>
        <strain evidence="2">20211129_DDA</strain>
        <tissue evidence="2">Liver</tissue>
    </source>
</reference>
<feature type="region of interest" description="Disordered" evidence="1">
    <location>
        <begin position="1"/>
        <end position="76"/>
    </location>
</feature>
<dbReference type="EMBL" id="JANPWB010000009">
    <property type="protein sequence ID" value="KAJ1156997.1"/>
    <property type="molecule type" value="Genomic_DNA"/>
</dbReference>
<protein>
    <submittedName>
        <fullName evidence="2">Uncharacterized protein</fullName>
    </submittedName>
</protein>
<evidence type="ECO:0000256" key="1">
    <source>
        <dbReference type="SAM" id="MobiDB-lite"/>
    </source>
</evidence>
<proteinExistence type="predicted"/>
<sequence length="76" mass="8070">MEAGPGSRGPASCRLSRPSRKELIKGPSQWPISTREEHGTATRPSTRAEAQHHKASPLPSRRKQGQQTSGGAAPSS</sequence>
<evidence type="ECO:0000313" key="2">
    <source>
        <dbReference type="EMBL" id="KAJ1156997.1"/>
    </source>
</evidence>
<comment type="caution">
    <text evidence="2">The sequence shown here is derived from an EMBL/GenBank/DDBJ whole genome shotgun (WGS) entry which is preliminary data.</text>
</comment>
<name>A0AAV7RZ62_PLEWA</name>
<organism evidence="2 3">
    <name type="scientific">Pleurodeles waltl</name>
    <name type="common">Iberian ribbed newt</name>
    <dbReference type="NCBI Taxonomy" id="8319"/>
    <lineage>
        <taxon>Eukaryota</taxon>
        <taxon>Metazoa</taxon>
        <taxon>Chordata</taxon>
        <taxon>Craniata</taxon>
        <taxon>Vertebrata</taxon>
        <taxon>Euteleostomi</taxon>
        <taxon>Amphibia</taxon>
        <taxon>Batrachia</taxon>
        <taxon>Caudata</taxon>
        <taxon>Salamandroidea</taxon>
        <taxon>Salamandridae</taxon>
        <taxon>Pleurodelinae</taxon>
        <taxon>Pleurodeles</taxon>
    </lineage>
</organism>
<evidence type="ECO:0000313" key="3">
    <source>
        <dbReference type="Proteomes" id="UP001066276"/>
    </source>
</evidence>
<accession>A0AAV7RZ62</accession>
<keyword evidence="3" id="KW-1185">Reference proteome</keyword>
<dbReference type="AlphaFoldDB" id="A0AAV7RZ62"/>